<proteinExistence type="inferred from homology"/>
<dbReference type="GO" id="GO:0015833">
    <property type="term" value="P:peptide transport"/>
    <property type="evidence" value="ECO:0007669"/>
    <property type="project" value="TreeGrafter"/>
</dbReference>
<dbReference type="PANTHER" id="PTHR30290">
    <property type="entry name" value="PERIPLASMIC BINDING COMPONENT OF ABC TRANSPORTER"/>
    <property type="match status" value="1"/>
</dbReference>
<dbReference type="RefSeq" id="WP_037923675.1">
    <property type="nucleotide sequence ID" value="NZ_CP054599.1"/>
</dbReference>
<dbReference type="GO" id="GO:1904680">
    <property type="term" value="F:peptide transmembrane transporter activity"/>
    <property type="evidence" value="ECO:0007669"/>
    <property type="project" value="TreeGrafter"/>
</dbReference>
<keyword evidence="3" id="KW-0813">Transport</keyword>
<dbReference type="GO" id="GO:0043190">
    <property type="term" value="C:ATP-binding cassette (ABC) transporter complex"/>
    <property type="evidence" value="ECO:0007669"/>
    <property type="project" value="InterPro"/>
</dbReference>
<evidence type="ECO:0000256" key="3">
    <source>
        <dbReference type="ARBA" id="ARBA00022448"/>
    </source>
</evidence>
<organism evidence="7 8">
    <name type="scientific">Pseudosulfitobacter pseudonitzschiae</name>
    <dbReference type="NCBI Taxonomy" id="1402135"/>
    <lineage>
        <taxon>Bacteria</taxon>
        <taxon>Pseudomonadati</taxon>
        <taxon>Pseudomonadota</taxon>
        <taxon>Alphaproteobacteria</taxon>
        <taxon>Rhodobacterales</taxon>
        <taxon>Roseobacteraceae</taxon>
        <taxon>Pseudosulfitobacter</taxon>
    </lineage>
</organism>
<keyword evidence="8" id="KW-1185">Reference proteome</keyword>
<dbReference type="InterPro" id="IPR039424">
    <property type="entry name" value="SBP_5"/>
</dbReference>
<dbReference type="GO" id="GO:0030288">
    <property type="term" value="C:outer membrane-bounded periplasmic space"/>
    <property type="evidence" value="ECO:0007669"/>
    <property type="project" value="UniProtKB-ARBA"/>
</dbReference>
<gene>
    <name evidence="7" type="ORF">SUH3_13535</name>
</gene>
<evidence type="ECO:0000313" key="8">
    <source>
        <dbReference type="Proteomes" id="UP000027746"/>
    </source>
</evidence>
<feature type="region of interest" description="Disordered" evidence="5">
    <location>
        <begin position="47"/>
        <end position="73"/>
    </location>
</feature>
<dbReference type="Gene3D" id="3.10.105.10">
    <property type="entry name" value="Dipeptide-binding Protein, Domain 3"/>
    <property type="match status" value="1"/>
</dbReference>
<dbReference type="PANTHER" id="PTHR30290:SF10">
    <property type="entry name" value="PERIPLASMIC OLIGOPEPTIDE-BINDING PROTEIN-RELATED"/>
    <property type="match status" value="1"/>
</dbReference>
<comment type="subcellular location">
    <subcellularLocation>
        <location evidence="1">Periplasm</location>
    </subcellularLocation>
</comment>
<name>A0A073J1A9_9RHOB</name>
<dbReference type="AlphaFoldDB" id="A0A073J1A9"/>
<dbReference type="InterPro" id="IPR030678">
    <property type="entry name" value="Peptide/Ni-bd"/>
</dbReference>
<dbReference type="PIRSF" id="PIRSF002741">
    <property type="entry name" value="MppA"/>
    <property type="match status" value="1"/>
</dbReference>
<keyword evidence="4" id="KW-0732">Signal</keyword>
<dbReference type="EMBL" id="JAMD01000003">
    <property type="protein sequence ID" value="KEJ96378.1"/>
    <property type="molecule type" value="Genomic_DNA"/>
</dbReference>
<evidence type="ECO:0000256" key="2">
    <source>
        <dbReference type="ARBA" id="ARBA00005695"/>
    </source>
</evidence>
<evidence type="ECO:0000256" key="1">
    <source>
        <dbReference type="ARBA" id="ARBA00004418"/>
    </source>
</evidence>
<dbReference type="InterPro" id="IPR006311">
    <property type="entry name" value="TAT_signal"/>
</dbReference>
<dbReference type="Proteomes" id="UP000027746">
    <property type="component" value="Unassembled WGS sequence"/>
</dbReference>
<dbReference type="Gene3D" id="3.90.76.10">
    <property type="entry name" value="Dipeptide-binding Protein, Domain 1"/>
    <property type="match status" value="1"/>
</dbReference>
<reference evidence="7 8" key="1">
    <citation type="submission" date="2014-01" db="EMBL/GenBank/DDBJ databases">
        <title>Sulfitobacter sp. H3 (MCCC 1A00686) Genome Sequencing.</title>
        <authorList>
            <person name="Lai Q."/>
            <person name="Hong Z."/>
        </authorList>
    </citation>
    <scope>NUCLEOTIDE SEQUENCE [LARGE SCALE GENOMIC DNA]</scope>
    <source>
        <strain evidence="7 8">H3</strain>
    </source>
</reference>
<evidence type="ECO:0000256" key="4">
    <source>
        <dbReference type="ARBA" id="ARBA00022729"/>
    </source>
</evidence>
<dbReference type="Pfam" id="PF00496">
    <property type="entry name" value="SBP_bac_5"/>
    <property type="match status" value="1"/>
</dbReference>
<protein>
    <submittedName>
        <fullName evidence="7">Peptide ABC transporter substrate-binding protein</fullName>
    </submittedName>
</protein>
<dbReference type="PROSITE" id="PS51318">
    <property type="entry name" value="TAT"/>
    <property type="match status" value="1"/>
</dbReference>
<evidence type="ECO:0000313" key="7">
    <source>
        <dbReference type="EMBL" id="KEJ96378.1"/>
    </source>
</evidence>
<comment type="caution">
    <text evidence="7">The sequence shown here is derived from an EMBL/GenBank/DDBJ whole genome shotgun (WGS) entry which is preliminary data.</text>
</comment>
<accession>A0A073J1A9</accession>
<dbReference type="Gene3D" id="3.40.190.10">
    <property type="entry name" value="Periplasmic binding protein-like II"/>
    <property type="match status" value="1"/>
</dbReference>
<dbReference type="SUPFAM" id="SSF53850">
    <property type="entry name" value="Periplasmic binding protein-like II"/>
    <property type="match status" value="1"/>
</dbReference>
<comment type="similarity">
    <text evidence="2">Belongs to the bacterial solute-binding protein 5 family.</text>
</comment>
<dbReference type="CDD" id="cd08503">
    <property type="entry name" value="PBP2_NikA_DppA_OppA_like_17"/>
    <property type="match status" value="1"/>
</dbReference>
<dbReference type="GeneID" id="68869310"/>
<dbReference type="InterPro" id="IPR000914">
    <property type="entry name" value="SBP_5_dom"/>
</dbReference>
<evidence type="ECO:0000256" key="5">
    <source>
        <dbReference type="SAM" id="MobiDB-lite"/>
    </source>
</evidence>
<feature type="domain" description="Solute-binding protein family 5" evidence="6">
    <location>
        <begin position="100"/>
        <end position="451"/>
    </location>
</feature>
<sequence length="534" mass="58629">MNEQLQHMTREVAKGRMTRREFVGRAAALGVTAVAANAMLAGHAQAAAHEAPKRGGTIKIGSSGGESTNTQDPALTASEVPLNNLYAWGETLLDVNPEGKIEPRMAESVEASADAKQWVFKIRKGIPFSNGKDMTPEDVLKTMQRHSNEESKSGALGIMKGIADMKVDGDNFIVDLESPNADLPYLMADYHLIIQPDGGMDNPGAAIGTGPYTLEIDEPGVRHAFKRRDDFWDAENRGFADEVEILVLNDATARTAALQSGQVHAINRVDPKVASLLDRAPNLSVQSSSGRGHYVFIAHIDTAPFDNNELRLALKYAINREEMVDKILRGYGSIGNDFPINASYPLFDDTIPQREHSIEKAKEHYAASGHDGSPIILRVSDGAFPGAVDAASLFQQSAQAAGIPLEIKREPNDGYWSEVWNVQPFCASYWGGRPVQDQMYTTAYLSTADWNDTRWKRPEFDKMLNEAKAELDDAKRKEIYSQMGQMLRNEGGLILPMFNDFVNGVSNDLGGWINDPNGEMMSNQAAIKCWLKSA</sequence>
<evidence type="ECO:0000259" key="6">
    <source>
        <dbReference type="Pfam" id="PF00496"/>
    </source>
</evidence>
<dbReference type="OrthoDB" id="9803988at2"/>